<accession>A0ABQ3DZY0</accession>
<evidence type="ECO:0000313" key="2">
    <source>
        <dbReference type="Proteomes" id="UP000637980"/>
    </source>
</evidence>
<name>A0ABQ3DZY0_9HYPH</name>
<evidence type="ECO:0000313" key="1">
    <source>
        <dbReference type="EMBL" id="GHB20379.1"/>
    </source>
</evidence>
<sequence length="204" mass="22804">MVDTSDYLTAFDAITDGIGDVDQKNYQKKGRDDSYVLLKFSCGEVEETGEEHAFLFERSSTGKLIDAEYHFLLVGEFFPDKHEFNAGIFLSSKDAEKALASYLSDLPGRHPDEVILDLTQRGFFVHTDDINDEGQREVVFLKKPYPLKSLVARIGGNASPDAPTGLCLRFIDGDSSMPKILGTRDCTFDWMEYIQQAREILAGG</sequence>
<gene>
    <name evidence="1" type="ORF">GCM10007094_05440</name>
</gene>
<comment type="caution">
    <text evidence="1">The sequence shown here is derived from an EMBL/GenBank/DDBJ whole genome shotgun (WGS) entry which is preliminary data.</text>
</comment>
<proteinExistence type="predicted"/>
<keyword evidence="2" id="KW-1185">Reference proteome</keyword>
<dbReference type="EMBL" id="BMXE01000001">
    <property type="protein sequence ID" value="GHB20379.1"/>
    <property type="molecule type" value="Genomic_DNA"/>
</dbReference>
<reference evidence="2" key="1">
    <citation type="journal article" date="2019" name="Int. J. Syst. Evol. Microbiol.">
        <title>The Global Catalogue of Microorganisms (GCM) 10K type strain sequencing project: providing services to taxonomists for standard genome sequencing and annotation.</title>
        <authorList>
            <consortium name="The Broad Institute Genomics Platform"/>
            <consortium name="The Broad Institute Genome Sequencing Center for Infectious Disease"/>
            <person name="Wu L."/>
            <person name="Ma J."/>
        </authorList>
    </citation>
    <scope>NUCLEOTIDE SEQUENCE [LARGE SCALE GENOMIC DNA]</scope>
    <source>
        <strain evidence="2">KCTC 12861</strain>
    </source>
</reference>
<dbReference type="Proteomes" id="UP000637980">
    <property type="component" value="Unassembled WGS sequence"/>
</dbReference>
<organism evidence="1 2">
    <name type="scientific">Pseudovibrio japonicus</name>
    <dbReference type="NCBI Taxonomy" id="366534"/>
    <lineage>
        <taxon>Bacteria</taxon>
        <taxon>Pseudomonadati</taxon>
        <taxon>Pseudomonadota</taxon>
        <taxon>Alphaproteobacteria</taxon>
        <taxon>Hyphomicrobiales</taxon>
        <taxon>Stappiaceae</taxon>
        <taxon>Pseudovibrio</taxon>
    </lineage>
</organism>
<protein>
    <submittedName>
        <fullName evidence="1">Uncharacterized protein</fullName>
    </submittedName>
</protein>